<proteinExistence type="predicted"/>
<organism evidence="2 3">
    <name type="scientific">Linum trigynum</name>
    <dbReference type="NCBI Taxonomy" id="586398"/>
    <lineage>
        <taxon>Eukaryota</taxon>
        <taxon>Viridiplantae</taxon>
        <taxon>Streptophyta</taxon>
        <taxon>Embryophyta</taxon>
        <taxon>Tracheophyta</taxon>
        <taxon>Spermatophyta</taxon>
        <taxon>Magnoliopsida</taxon>
        <taxon>eudicotyledons</taxon>
        <taxon>Gunneridae</taxon>
        <taxon>Pentapetalae</taxon>
        <taxon>rosids</taxon>
        <taxon>fabids</taxon>
        <taxon>Malpighiales</taxon>
        <taxon>Linaceae</taxon>
        <taxon>Linum</taxon>
    </lineage>
</organism>
<evidence type="ECO:0000313" key="3">
    <source>
        <dbReference type="Proteomes" id="UP001497516"/>
    </source>
</evidence>
<evidence type="ECO:0000256" key="1">
    <source>
        <dbReference type="SAM" id="MobiDB-lite"/>
    </source>
</evidence>
<feature type="region of interest" description="Disordered" evidence="1">
    <location>
        <begin position="27"/>
        <end position="47"/>
    </location>
</feature>
<gene>
    <name evidence="2" type="ORF">LTRI10_LOCUS48921</name>
</gene>
<accession>A0AAV2GIP7</accession>
<keyword evidence="3" id="KW-1185">Reference proteome</keyword>
<sequence>MAVDGRKELTAKLEGLLAKVKELEELEREEVEGEGEGGEEEELPAYGPLGREATLTLERTCALDDHLARLQEKLRSGIDLNELRQHVEQVSEMVEALREAYFSHVTAIEKGLCSY</sequence>
<dbReference type="AlphaFoldDB" id="A0AAV2GIP7"/>
<reference evidence="2 3" key="1">
    <citation type="submission" date="2024-04" db="EMBL/GenBank/DDBJ databases">
        <authorList>
            <person name="Fracassetti M."/>
        </authorList>
    </citation>
    <scope>NUCLEOTIDE SEQUENCE [LARGE SCALE GENOMIC DNA]</scope>
</reference>
<dbReference type="EMBL" id="OZ034821">
    <property type="protein sequence ID" value="CAL1409420.1"/>
    <property type="molecule type" value="Genomic_DNA"/>
</dbReference>
<feature type="compositionally biased region" description="Acidic residues" evidence="1">
    <location>
        <begin position="27"/>
        <end position="43"/>
    </location>
</feature>
<protein>
    <submittedName>
        <fullName evidence="2">Uncharacterized protein</fullName>
    </submittedName>
</protein>
<dbReference type="Proteomes" id="UP001497516">
    <property type="component" value="Chromosome 8"/>
</dbReference>
<evidence type="ECO:0000313" key="2">
    <source>
        <dbReference type="EMBL" id="CAL1409420.1"/>
    </source>
</evidence>
<name>A0AAV2GIP7_9ROSI</name>